<keyword evidence="2" id="KW-1185">Reference proteome</keyword>
<gene>
    <name evidence="1" type="ORF">LXD69_11695</name>
</gene>
<sequence length="238" mass="27970">MFNPKSNRLFSALLFIYGAVTTHLRATLRNWKDIEWIFEKDGALRDIYVQNATISDWKKVVNLLNSDYKLTFGVCEDNLTNKIEFEYVKTMFADETGELERKFATIDLNGIIVKCYFFLEDQIEFDLWPEDIKTENELNFVLIFLSSLSSILKKEVTLSGENQPEFPLIKIDTKNGIEKILTEKDAENLWKKSDQNVNIFTMLKSKIIMKFFPKLFEKKVLESANREYKSTPKEKNVW</sequence>
<dbReference type="EMBL" id="CP090145">
    <property type="protein sequence ID" value="UOX32704.1"/>
    <property type="molecule type" value="Genomic_DNA"/>
</dbReference>
<name>A0ABY4HLK6_9FLAO</name>
<accession>A0ABY4HLK6</accession>
<reference evidence="1" key="2">
    <citation type="submission" date="2022-04" db="EMBL/GenBank/DDBJ databases">
        <title>Complete Genome Sequence of Flavobacterium sediminilitoris YSM-43, Isolated from a Tidal Sediment.</title>
        <authorList>
            <person name="Lee P.A."/>
        </authorList>
    </citation>
    <scope>NUCLEOTIDE SEQUENCE</scope>
    <source>
        <strain evidence="1">YSM-43</strain>
    </source>
</reference>
<protein>
    <recommendedName>
        <fullName evidence="3">GLPGLI family protein</fullName>
    </recommendedName>
</protein>
<dbReference type="RefSeq" id="WP_246915559.1">
    <property type="nucleotide sequence ID" value="NZ_CP090145.1"/>
</dbReference>
<evidence type="ECO:0000313" key="1">
    <source>
        <dbReference type="EMBL" id="UOX32704.1"/>
    </source>
</evidence>
<proteinExistence type="predicted"/>
<dbReference type="Proteomes" id="UP000830454">
    <property type="component" value="Chromosome"/>
</dbReference>
<organism evidence="1 2">
    <name type="scientific">Flavobacterium sediminilitoris</name>
    <dbReference type="NCBI Taxonomy" id="2024526"/>
    <lineage>
        <taxon>Bacteria</taxon>
        <taxon>Pseudomonadati</taxon>
        <taxon>Bacteroidota</taxon>
        <taxon>Flavobacteriia</taxon>
        <taxon>Flavobacteriales</taxon>
        <taxon>Flavobacteriaceae</taxon>
        <taxon>Flavobacterium</taxon>
    </lineage>
</organism>
<evidence type="ECO:0000313" key="2">
    <source>
        <dbReference type="Proteomes" id="UP000830454"/>
    </source>
</evidence>
<evidence type="ECO:0008006" key="3">
    <source>
        <dbReference type="Google" id="ProtNLM"/>
    </source>
</evidence>
<reference evidence="1" key="1">
    <citation type="submission" date="2021-12" db="EMBL/GenBank/DDBJ databases">
        <authorList>
            <person name="Cha I.-T."/>
            <person name="Lee K.-E."/>
            <person name="Park S.-J."/>
        </authorList>
    </citation>
    <scope>NUCLEOTIDE SEQUENCE</scope>
    <source>
        <strain evidence="1">YSM-43</strain>
    </source>
</reference>